<dbReference type="InterPro" id="IPR047057">
    <property type="entry name" value="MerR_fam"/>
</dbReference>
<dbReference type="GO" id="GO:0032259">
    <property type="term" value="P:methylation"/>
    <property type="evidence" value="ECO:0007669"/>
    <property type="project" value="UniProtKB-KW"/>
</dbReference>
<dbReference type="InterPro" id="IPR041698">
    <property type="entry name" value="Methyltransf_25"/>
</dbReference>
<organism evidence="4 6">
    <name type="scientific">Photobacterium sanguinicancri</name>
    <dbReference type="NCBI Taxonomy" id="875932"/>
    <lineage>
        <taxon>Bacteria</taxon>
        <taxon>Pseudomonadati</taxon>
        <taxon>Pseudomonadota</taxon>
        <taxon>Gammaproteobacteria</taxon>
        <taxon>Vibrionales</taxon>
        <taxon>Vibrionaceae</taxon>
        <taxon>Photobacterium</taxon>
    </lineage>
</organism>
<name>A0ABX4FY29_9GAMM</name>
<keyword evidence="1" id="KW-0238">DNA-binding</keyword>
<dbReference type="Proteomes" id="UP000215999">
    <property type="component" value="Unassembled WGS sequence"/>
</dbReference>
<comment type="caution">
    <text evidence="4">The sequence shown here is derived from an EMBL/GenBank/DDBJ whole genome shotgun (WGS) entry which is preliminary data.</text>
</comment>
<evidence type="ECO:0000256" key="1">
    <source>
        <dbReference type="ARBA" id="ARBA00023125"/>
    </source>
</evidence>
<evidence type="ECO:0000313" key="4">
    <source>
        <dbReference type="EMBL" id="OZS43716.1"/>
    </source>
</evidence>
<evidence type="ECO:0000259" key="3">
    <source>
        <dbReference type="PROSITE" id="PS50937"/>
    </source>
</evidence>
<gene>
    <name evidence="5" type="ORF">ASV53_00865</name>
    <name evidence="4" type="ORF">ASV53_11800</name>
</gene>
<dbReference type="CDD" id="cd04789">
    <property type="entry name" value="HTH_Cfa"/>
    <property type="match status" value="1"/>
</dbReference>
<dbReference type="InterPro" id="IPR000551">
    <property type="entry name" value="MerR-type_HTH_dom"/>
</dbReference>
<dbReference type="Gene3D" id="3.40.50.150">
    <property type="entry name" value="Vaccinia Virus protein VP39"/>
    <property type="match status" value="1"/>
</dbReference>
<dbReference type="PROSITE" id="PS50937">
    <property type="entry name" value="HTH_MERR_2"/>
    <property type="match status" value="1"/>
</dbReference>
<dbReference type="Pfam" id="PF13649">
    <property type="entry name" value="Methyltransf_25"/>
    <property type="match status" value="1"/>
</dbReference>
<dbReference type="PRINTS" id="PR00040">
    <property type="entry name" value="HTHMERR"/>
</dbReference>
<feature type="domain" description="HTH merR-type" evidence="3">
    <location>
        <begin position="1"/>
        <end position="69"/>
    </location>
</feature>
<dbReference type="GO" id="GO:0008168">
    <property type="term" value="F:methyltransferase activity"/>
    <property type="evidence" value="ECO:0007669"/>
    <property type="project" value="UniProtKB-KW"/>
</dbReference>
<keyword evidence="6" id="KW-1185">Reference proteome</keyword>
<dbReference type="RefSeq" id="WP_094955746.1">
    <property type="nucleotide sequence ID" value="NZ_NOIF01000002.1"/>
</dbReference>
<dbReference type="InterPro" id="IPR009061">
    <property type="entry name" value="DNA-bd_dom_put_sf"/>
</dbReference>
<sequence>MYRISELAEQVGLSRTALLYYEKQQLIKGHRLDNGYRVYSDKDLQRIRLIQQLQSGGLTLKECKACLEAKVDRQLLKNRLQELDREIARKQQSRQLLAALLGEGDLKAWHENIDKVAPDAHLDWLIKQGFTEKEALRLKWLSKDMNEHDTYMADFMKVFETLERWGPGNDSETLQALSILPDQPKNILEIGCGKGLATTVLANNTDASITVVDNEDSALEKLSERFKAMDLVSRLTTVSASMTELPFAPASFDLIWAEGSAYIMGTTNALSQWKPLLIDDGFMMLSDLVWLTDTPNEEAINFWQKEYPDMQPIATRLAQINTAGFDVIEHFTLSKKAWQNYYEPLKARVEALRDEMPDSVALEDISKENNIYTNYLGQFGYQMFILRKRR</sequence>
<accession>A0ABX4FY29</accession>
<dbReference type="EMBL" id="NOIF01000002">
    <property type="protein sequence ID" value="OZS45919.1"/>
    <property type="molecule type" value="Genomic_DNA"/>
</dbReference>
<dbReference type="CDD" id="cd02440">
    <property type="entry name" value="AdoMet_MTases"/>
    <property type="match status" value="1"/>
</dbReference>
<proteinExistence type="predicted"/>
<protein>
    <submittedName>
        <fullName evidence="4">Methyltransferase</fullName>
    </submittedName>
</protein>
<evidence type="ECO:0000313" key="5">
    <source>
        <dbReference type="EMBL" id="OZS45919.1"/>
    </source>
</evidence>
<dbReference type="Pfam" id="PF13411">
    <property type="entry name" value="MerR_1"/>
    <property type="match status" value="1"/>
</dbReference>
<evidence type="ECO:0000313" key="6">
    <source>
        <dbReference type="Proteomes" id="UP000215999"/>
    </source>
</evidence>
<dbReference type="PANTHER" id="PTHR30204:SF97">
    <property type="entry name" value="MERR FAMILY REGULATORY PROTEIN"/>
    <property type="match status" value="1"/>
</dbReference>
<keyword evidence="4" id="KW-0808">Transferase</keyword>
<dbReference type="SMART" id="SM00422">
    <property type="entry name" value="HTH_MERR"/>
    <property type="match status" value="1"/>
</dbReference>
<dbReference type="InterPro" id="IPR029063">
    <property type="entry name" value="SAM-dependent_MTases_sf"/>
</dbReference>
<reference evidence="4 6" key="1">
    <citation type="journal article" date="2016" name="Antonie Van Leeuwenhoek">
        <title>Photobacterium sanguinicancri sp. nov. isolated from marine animals.</title>
        <authorList>
            <person name="Gomez-Gil B."/>
            <person name="Roque A."/>
            <person name="Rotllant G."/>
            <person name="Romalde J.L."/>
            <person name="Doce A."/>
            <person name="Eggermont M."/>
            <person name="Defoirdt T."/>
        </authorList>
    </citation>
    <scope>NUCLEOTIDE SEQUENCE [LARGE SCALE GENOMIC DNA]</scope>
    <source>
        <strain evidence="4 6">CAIM 1827</strain>
    </source>
</reference>
<dbReference type="SUPFAM" id="SSF46955">
    <property type="entry name" value="Putative DNA-binding domain"/>
    <property type="match status" value="1"/>
</dbReference>
<keyword evidence="4" id="KW-0489">Methyltransferase</keyword>
<dbReference type="Gene3D" id="1.10.1660.10">
    <property type="match status" value="1"/>
</dbReference>
<feature type="coiled-coil region" evidence="2">
    <location>
        <begin position="66"/>
        <end position="100"/>
    </location>
</feature>
<dbReference type="EMBL" id="NOIF01000067">
    <property type="protein sequence ID" value="OZS43716.1"/>
    <property type="molecule type" value="Genomic_DNA"/>
</dbReference>
<dbReference type="SUPFAM" id="SSF53335">
    <property type="entry name" value="S-adenosyl-L-methionine-dependent methyltransferases"/>
    <property type="match status" value="1"/>
</dbReference>
<reference evidence="4" key="2">
    <citation type="submission" date="2017-07" db="EMBL/GenBank/DDBJ databases">
        <authorList>
            <person name="Gomez-Gil B."/>
            <person name="Enciso-Ibarra K."/>
        </authorList>
    </citation>
    <scope>NUCLEOTIDE SEQUENCE</scope>
    <source>
        <strain evidence="4">CAIM 1827</strain>
    </source>
</reference>
<evidence type="ECO:0000256" key="2">
    <source>
        <dbReference type="SAM" id="Coils"/>
    </source>
</evidence>
<keyword evidence="2" id="KW-0175">Coiled coil</keyword>
<dbReference type="PANTHER" id="PTHR30204">
    <property type="entry name" value="REDOX-CYCLING DRUG-SENSING TRANSCRIPTIONAL ACTIVATOR SOXR"/>
    <property type="match status" value="1"/>
</dbReference>